<accession>A0A8J2KY30</accession>
<reference evidence="2" key="1">
    <citation type="submission" date="2021-06" db="EMBL/GenBank/DDBJ databases">
        <authorList>
            <person name="Hodson N. C."/>
            <person name="Mongue J. A."/>
            <person name="Jaron S. K."/>
        </authorList>
    </citation>
    <scope>NUCLEOTIDE SEQUENCE</scope>
</reference>
<feature type="region of interest" description="Disordered" evidence="1">
    <location>
        <begin position="1"/>
        <end position="41"/>
    </location>
</feature>
<name>A0A8J2KY30_9HEXA</name>
<evidence type="ECO:0000313" key="3">
    <source>
        <dbReference type="Proteomes" id="UP000708208"/>
    </source>
</evidence>
<feature type="region of interest" description="Disordered" evidence="1">
    <location>
        <begin position="247"/>
        <end position="267"/>
    </location>
</feature>
<dbReference type="EMBL" id="CAJVCH010525259">
    <property type="protein sequence ID" value="CAG7822082.1"/>
    <property type="molecule type" value="Genomic_DNA"/>
</dbReference>
<feature type="compositionally biased region" description="Low complexity" evidence="1">
    <location>
        <begin position="1"/>
        <end position="11"/>
    </location>
</feature>
<proteinExistence type="predicted"/>
<dbReference type="Proteomes" id="UP000708208">
    <property type="component" value="Unassembled WGS sequence"/>
</dbReference>
<feature type="non-terminal residue" evidence="2">
    <location>
        <position position="1"/>
    </location>
</feature>
<keyword evidence="3" id="KW-1185">Reference proteome</keyword>
<evidence type="ECO:0000256" key="1">
    <source>
        <dbReference type="SAM" id="MobiDB-lite"/>
    </source>
</evidence>
<feature type="compositionally biased region" description="Basic and acidic residues" evidence="1">
    <location>
        <begin position="14"/>
        <end position="25"/>
    </location>
</feature>
<dbReference type="AlphaFoldDB" id="A0A8J2KY30"/>
<organism evidence="2 3">
    <name type="scientific">Allacma fusca</name>
    <dbReference type="NCBI Taxonomy" id="39272"/>
    <lineage>
        <taxon>Eukaryota</taxon>
        <taxon>Metazoa</taxon>
        <taxon>Ecdysozoa</taxon>
        <taxon>Arthropoda</taxon>
        <taxon>Hexapoda</taxon>
        <taxon>Collembola</taxon>
        <taxon>Symphypleona</taxon>
        <taxon>Sminthuridae</taxon>
        <taxon>Allacma</taxon>
    </lineage>
</organism>
<gene>
    <name evidence="2" type="ORF">AFUS01_LOCUS32373</name>
</gene>
<protein>
    <submittedName>
        <fullName evidence="2">Uncharacterized protein</fullName>
    </submittedName>
</protein>
<comment type="caution">
    <text evidence="2">The sequence shown here is derived from an EMBL/GenBank/DDBJ whole genome shotgun (WGS) entry which is preliminary data.</text>
</comment>
<feature type="non-terminal residue" evidence="2">
    <location>
        <position position="267"/>
    </location>
</feature>
<sequence length="267" mass="29006">SGSNSSGLLSSKNAPDRIEGEKETKINSNFSQPPSPDHQPLSKWIKVEVITESSPTYTSTTQSSAEALRNHSVIAFKGNNNNGPIKVTGTVTNEAHECSHSSQSNHNTTVTNNNTRAINANNTTDINNNNITAVPSSNNDRHLPQDVPLLKNFLKNVLSNEWNISTSTTPSPLLTHLLPVPLATFQDTIPPAPKPIPQWLSSSSNYFNLKNQTQASITQGMTNFSTFKPPGQSVSIIIGHHKIHEIRPNVGSEGEKKHDEIPGPNND</sequence>
<evidence type="ECO:0000313" key="2">
    <source>
        <dbReference type="EMBL" id="CAG7822082.1"/>
    </source>
</evidence>